<accession>A0A4R4DVW6</accession>
<feature type="signal peptide" evidence="1">
    <location>
        <begin position="1"/>
        <end position="20"/>
    </location>
</feature>
<dbReference type="RefSeq" id="WP_131853207.1">
    <property type="nucleotide sequence ID" value="NZ_SKFH01000031.1"/>
</dbReference>
<reference evidence="2 3" key="1">
    <citation type="submission" date="2019-03" db="EMBL/GenBank/DDBJ databases">
        <authorList>
            <person name="Kim M.K.M."/>
        </authorList>
    </citation>
    <scope>NUCLEOTIDE SEQUENCE [LARGE SCALE GENOMIC DNA]</scope>
    <source>
        <strain evidence="2 3">17J68-15</strain>
    </source>
</reference>
<dbReference type="Pfam" id="PF13620">
    <property type="entry name" value="CarboxypepD_reg"/>
    <property type="match status" value="1"/>
</dbReference>
<keyword evidence="2" id="KW-0645">Protease</keyword>
<sequence length="135" mass="14881">MKLRLLLMVGLLGGAVAARANNTTPGAGEESARKTDIAGGVFHNESRRPLGNVTVTAYVNNQKQKVVQTDATGAFSFDDLKPGTYRFVFEKAGYRKVVREKTIQRVDEAAELNVTLEEHSTYDFTPGPAHFFDFQ</sequence>
<keyword evidence="3" id="KW-1185">Reference proteome</keyword>
<comment type="caution">
    <text evidence="2">The sequence shown here is derived from an EMBL/GenBank/DDBJ whole genome shotgun (WGS) entry which is preliminary data.</text>
</comment>
<dbReference type="Proteomes" id="UP000295164">
    <property type="component" value="Unassembled WGS sequence"/>
</dbReference>
<dbReference type="GO" id="GO:0004180">
    <property type="term" value="F:carboxypeptidase activity"/>
    <property type="evidence" value="ECO:0007669"/>
    <property type="project" value="UniProtKB-KW"/>
</dbReference>
<dbReference type="OrthoDB" id="676474at2"/>
<dbReference type="SUPFAM" id="SSF49478">
    <property type="entry name" value="Cna protein B-type domain"/>
    <property type="match status" value="1"/>
</dbReference>
<dbReference type="EMBL" id="SKFH01000031">
    <property type="protein sequence ID" value="TCZ67923.1"/>
    <property type="molecule type" value="Genomic_DNA"/>
</dbReference>
<evidence type="ECO:0000256" key="1">
    <source>
        <dbReference type="SAM" id="SignalP"/>
    </source>
</evidence>
<keyword evidence="2" id="KW-0378">Hydrolase</keyword>
<protein>
    <submittedName>
        <fullName evidence="2">Carboxypeptidase regulatory-like domain-containing protein</fullName>
    </submittedName>
</protein>
<dbReference type="AlphaFoldDB" id="A0A4R4DVW6"/>
<feature type="chain" id="PRO_5020777912" evidence="1">
    <location>
        <begin position="21"/>
        <end position="135"/>
    </location>
</feature>
<keyword evidence="2" id="KW-0121">Carboxypeptidase</keyword>
<name>A0A4R4DVW6_9BACT</name>
<evidence type="ECO:0000313" key="3">
    <source>
        <dbReference type="Proteomes" id="UP000295164"/>
    </source>
</evidence>
<keyword evidence="1" id="KW-0732">Signal</keyword>
<evidence type="ECO:0000313" key="2">
    <source>
        <dbReference type="EMBL" id="TCZ67923.1"/>
    </source>
</evidence>
<proteinExistence type="predicted"/>
<dbReference type="Gene3D" id="2.60.40.1120">
    <property type="entry name" value="Carboxypeptidase-like, regulatory domain"/>
    <property type="match status" value="1"/>
</dbReference>
<gene>
    <name evidence="2" type="ORF">E0486_14955</name>
</gene>
<organism evidence="2 3">
    <name type="scientific">Flaviaesturariibacter aridisoli</name>
    <dbReference type="NCBI Taxonomy" id="2545761"/>
    <lineage>
        <taxon>Bacteria</taxon>
        <taxon>Pseudomonadati</taxon>
        <taxon>Bacteroidota</taxon>
        <taxon>Chitinophagia</taxon>
        <taxon>Chitinophagales</taxon>
        <taxon>Chitinophagaceae</taxon>
        <taxon>Flaviaestuariibacter</taxon>
    </lineage>
</organism>